<dbReference type="EMBL" id="WXEW01000003">
    <property type="protein sequence ID" value="NAS22180.1"/>
    <property type="molecule type" value="Genomic_DNA"/>
</dbReference>
<dbReference type="Gene3D" id="1.10.520.40">
    <property type="entry name" value="CRISPR-associated protein Cse2"/>
    <property type="match status" value="1"/>
</dbReference>
<evidence type="ECO:0000256" key="1">
    <source>
        <dbReference type="SAM" id="MobiDB-lite"/>
    </source>
</evidence>
<reference evidence="2 3" key="1">
    <citation type="submission" date="2020-01" db="EMBL/GenBank/DDBJ databases">
        <title>Herbidospora sp. NEAU-GS84 nov., a novel actinomycete isolated from soil.</title>
        <authorList>
            <person name="Han L."/>
        </authorList>
    </citation>
    <scope>NUCLEOTIDE SEQUENCE [LARGE SCALE GENOMIC DNA]</scope>
    <source>
        <strain evidence="2 3">NEAU-GS84</strain>
    </source>
</reference>
<sequence>MTDRSELERSAAHLVNVALRTLTSEDKRPRVALRRALGRPPEHPAVRAADMVIAPALPERRDIATERAFYTVAAMIAAQPREARDETTGKTGEPVPDRPAVPVAQQETLGATLGRAVAQAKLREDTTEARLHLLCRQDVDGIHRHLPRLVSTMRGDLVSVDWARLTVDLADWGRNRDYVTKRWSQDYYRALYTTRATQNKKQKEETK</sequence>
<dbReference type="Proteomes" id="UP000479526">
    <property type="component" value="Unassembled WGS sequence"/>
</dbReference>
<evidence type="ECO:0000313" key="2">
    <source>
        <dbReference type="EMBL" id="NAS22180.1"/>
    </source>
</evidence>
<dbReference type="CDD" id="cd09731">
    <property type="entry name" value="Cse2_I-E"/>
    <property type="match status" value="1"/>
</dbReference>
<protein>
    <submittedName>
        <fullName evidence="2">Type I-E CRISPR-associated protein Cse2/CasB</fullName>
    </submittedName>
</protein>
<keyword evidence="3" id="KW-1185">Reference proteome</keyword>
<proteinExistence type="predicted"/>
<name>A0A7C9J2R6_9ACTN</name>
<gene>
    <name evidence="2" type="primary">casB</name>
    <name evidence="2" type="ORF">GT755_10850</name>
</gene>
<dbReference type="InterPro" id="IPR013382">
    <property type="entry name" value="CRISPR-assoc_prot_Cse2"/>
</dbReference>
<dbReference type="Pfam" id="PF09485">
    <property type="entry name" value="CRISPR_Cse2"/>
    <property type="match status" value="1"/>
</dbReference>
<dbReference type="InterPro" id="IPR038287">
    <property type="entry name" value="Cse2_sf"/>
</dbReference>
<dbReference type="RefSeq" id="WP_161479589.1">
    <property type="nucleotide sequence ID" value="NZ_WXEW01000003.1"/>
</dbReference>
<dbReference type="AlphaFoldDB" id="A0A7C9J2R6"/>
<comment type="caution">
    <text evidence="2">The sequence shown here is derived from an EMBL/GenBank/DDBJ whole genome shotgun (WGS) entry which is preliminary data.</text>
</comment>
<dbReference type="NCBIfam" id="TIGR02548">
    <property type="entry name" value="casB_cse2"/>
    <property type="match status" value="1"/>
</dbReference>
<evidence type="ECO:0000313" key="3">
    <source>
        <dbReference type="Proteomes" id="UP000479526"/>
    </source>
</evidence>
<organism evidence="2 3">
    <name type="scientific">Herbidospora solisilvae</name>
    <dbReference type="NCBI Taxonomy" id="2696284"/>
    <lineage>
        <taxon>Bacteria</taxon>
        <taxon>Bacillati</taxon>
        <taxon>Actinomycetota</taxon>
        <taxon>Actinomycetes</taxon>
        <taxon>Streptosporangiales</taxon>
        <taxon>Streptosporangiaceae</taxon>
        <taxon>Herbidospora</taxon>
    </lineage>
</organism>
<feature type="region of interest" description="Disordered" evidence="1">
    <location>
        <begin position="80"/>
        <end position="99"/>
    </location>
</feature>
<accession>A0A7C9J2R6</accession>